<dbReference type="Proteomes" id="UP000215453">
    <property type="component" value="Chromosome 7"/>
</dbReference>
<accession>A0A1Y6LQA6</accession>
<evidence type="ECO:0000313" key="2">
    <source>
        <dbReference type="Proteomes" id="UP000215453"/>
    </source>
</evidence>
<reference evidence="1 2" key="1">
    <citation type="submission" date="2016-10" db="EMBL/GenBank/DDBJ databases">
        <authorList>
            <person name="Varghese N."/>
        </authorList>
    </citation>
    <scope>NUCLEOTIDE SEQUENCE [LARGE SCALE GENOMIC DNA]</scope>
</reference>
<gene>
    <name evidence="1" type="ORF">ZT1A5_G8039</name>
</gene>
<organism evidence="1 2">
    <name type="scientific">Zymoseptoria tritici ST99CH_1A5</name>
    <dbReference type="NCBI Taxonomy" id="1276529"/>
    <lineage>
        <taxon>Eukaryota</taxon>
        <taxon>Fungi</taxon>
        <taxon>Dikarya</taxon>
        <taxon>Ascomycota</taxon>
        <taxon>Pezizomycotina</taxon>
        <taxon>Dothideomycetes</taxon>
        <taxon>Dothideomycetidae</taxon>
        <taxon>Mycosphaerellales</taxon>
        <taxon>Mycosphaerellaceae</taxon>
        <taxon>Zymoseptoria</taxon>
    </lineage>
</organism>
<dbReference type="AlphaFoldDB" id="A0A1Y6LQA6"/>
<name>A0A1Y6LQA6_ZYMTR</name>
<protein>
    <submittedName>
        <fullName evidence="1">Uncharacterized protein</fullName>
    </submittedName>
</protein>
<dbReference type="EMBL" id="LT882682">
    <property type="protein sequence ID" value="SMY26596.1"/>
    <property type="molecule type" value="Genomic_DNA"/>
</dbReference>
<proteinExistence type="predicted"/>
<evidence type="ECO:0000313" key="1">
    <source>
        <dbReference type="EMBL" id="SMY26596.1"/>
    </source>
</evidence>
<sequence>MPRPSNDTCRLETIVVRTKDKQATLKRELRLLELSTAGTKQALKHATRENEAAMSRLKEHKARHLRLIALPTEILIQIAGHLLPPFTSVQTMDPARQTTEDLDSFIDDETVEGHRDLNALEQTCQLLSCVVYKSNFHHYAIARAPLRVSFMHPRSSFPTNTALSQISERHWFLARFQCVEIVTVVCFARVPKPELRRSRDFDRVLKKLTIKVGRTREGSGWRVENVQLETLEFPRRFDNSILDLAWVEERAVRLYSAAAAGGMMSLREFPVLGGYQMLCTVVNDVVEFSEGLTHRGEWFLLPTEDFVTFKDRPAADDPIVACWSRPGKRLGWIGKRPSPK</sequence>